<dbReference type="AlphaFoldDB" id="A0A6J3LV29"/>
<organism evidence="2">
    <name type="scientific">Dissoconium aciculare CBS 342.82</name>
    <dbReference type="NCBI Taxonomy" id="1314786"/>
    <lineage>
        <taxon>Eukaryota</taxon>
        <taxon>Fungi</taxon>
        <taxon>Dikarya</taxon>
        <taxon>Ascomycota</taxon>
        <taxon>Pezizomycotina</taxon>
        <taxon>Dothideomycetes</taxon>
        <taxon>Dothideomycetidae</taxon>
        <taxon>Mycosphaerellales</taxon>
        <taxon>Dissoconiaceae</taxon>
        <taxon>Dissoconium</taxon>
    </lineage>
</organism>
<reference evidence="2" key="1">
    <citation type="submission" date="2020-01" db="EMBL/GenBank/DDBJ databases">
        <authorList>
            <consortium name="DOE Joint Genome Institute"/>
            <person name="Haridas S."/>
            <person name="Albert R."/>
            <person name="Binder M."/>
            <person name="Bloem J."/>
            <person name="Labutti K."/>
            <person name="Salamov A."/>
            <person name="Andreopoulos B."/>
            <person name="Baker S.E."/>
            <person name="Barry K."/>
            <person name="Bills G."/>
            <person name="Bluhm B.H."/>
            <person name="Cannon C."/>
            <person name="Castanera R."/>
            <person name="Culley D.E."/>
            <person name="Daum C."/>
            <person name="Ezra D."/>
            <person name="Gonzalez J.B."/>
            <person name="Henrissat B."/>
            <person name="Kuo A."/>
            <person name="Liang C."/>
            <person name="Lipzen A."/>
            <person name="Lutzoni F."/>
            <person name="Magnuson J."/>
            <person name="Mondo S."/>
            <person name="Nolan M."/>
            <person name="Ohm R."/>
            <person name="Pangilinan J."/>
            <person name="Park H.-J."/>
            <person name="Ramirez L."/>
            <person name="Alfaro M."/>
            <person name="Sun H."/>
            <person name="Tritt A."/>
            <person name="Yoshinaga Y."/>
            <person name="Zwiers L.-H."/>
            <person name="Turgeon B.G."/>
            <person name="Goodwin S.B."/>
            <person name="Spatafora J.W."/>
            <person name="Crous P.W."/>
            <person name="Grigoriev I.V."/>
        </authorList>
    </citation>
    <scope>NUCLEOTIDE SEQUENCE</scope>
    <source>
        <strain evidence="2">CBS 342.82</strain>
    </source>
</reference>
<keyword evidence="1" id="KW-1185">Reference proteome</keyword>
<name>A0A6J3LV29_9PEZI</name>
<reference evidence="2" key="3">
    <citation type="submission" date="2025-08" db="UniProtKB">
        <authorList>
            <consortium name="RefSeq"/>
        </authorList>
    </citation>
    <scope>IDENTIFICATION</scope>
    <source>
        <strain evidence="2">CBS 342.82</strain>
    </source>
</reference>
<proteinExistence type="predicted"/>
<dbReference type="InterPro" id="IPR050667">
    <property type="entry name" value="PPR-containing_protein"/>
</dbReference>
<accession>A0A6J3LV29</accession>
<evidence type="ECO:0000313" key="1">
    <source>
        <dbReference type="Proteomes" id="UP000504637"/>
    </source>
</evidence>
<gene>
    <name evidence="2" type="ORF">K489DRAFT_384912</name>
</gene>
<protein>
    <submittedName>
        <fullName evidence="2">Uncharacterized protein</fullName>
    </submittedName>
</protein>
<dbReference type="GeneID" id="54363769"/>
<reference evidence="2" key="2">
    <citation type="submission" date="2020-04" db="EMBL/GenBank/DDBJ databases">
        <authorList>
            <consortium name="NCBI Genome Project"/>
        </authorList>
    </citation>
    <scope>NUCLEOTIDE SEQUENCE</scope>
    <source>
        <strain evidence="2">CBS 342.82</strain>
    </source>
</reference>
<sequence length="872" mass="98179">MPSSHLTREVFRRLLANEPIFHRGCLRQRSYATASHTQPLTRRHVVRTHRATTTLPRSPHRRTFINFNLFPAVKADPRPAPVEPGLATMKQLAKMQRLGARLPPVSEVAKAFESFFAYKSQQDLPRIEDTQAQLALQSFEYCISANESSHLDGGVGAEQSGLPTFGTELLSSVAKVLCKSVHRSTSTHLDLARVLLRFALKEQMEDSVIVRILTAYIEFLCHSGHFQEARNVMLEAEGHLKVAPPKNSSVAAGTEPRVATLTATPAGDHEHLSNSKKKPTPVKGLDRLWALLAMATARHGHETDVLNIHIMCDQRITKPGPKASLARAMLAFHIRTSDFQGIDKWFTELQVRLERLREWQNRANAEGKSIDFAHELHQILQRCLQHGRLDFGHSMVQRVMNDSPSKAIWDEVFIWAAGCGKGADEINRMIGVMLLSNDKLPKDQQRWPDVKTINGLVEYAVSKDDPYLAERFISIGKERGIQPDAKTCILQMEYRMRVKDIDGALIAYKNLQAMDLANNADIPAVNKLIVALCNSSRHDSETVMNVAADLSDRRARFEADTVSHLALLHFDREEVEDVEDLLNVHSGHFSLSERAKILADLIAYIARPTTTVPQAWDAYTILRQFFDEAARPERTEVMLSFLTDSRPRPDLATDVFVTMRQHTRRDTRPSADTYVAFFVAAAKIKDLNSVEVVHNQLKLDASIVLSTRIWSALILAYTACGQARMALSFWDSITASTEGPTYNSIHITFRACENAPFGDLRAVKIWERLRRLGLEVDSQLWASYAAALVGNGDNQLGFSAVEKAVQDRELEVDYFLLASMFDSGHGDVKKSEIAEWAKSKFPWQWQQVEEMGFEEAENGFLYVKGLNREIEP</sequence>
<dbReference type="Proteomes" id="UP000504637">
    <property type="component" value="Unplaced"/>
</dbReference>
<dbReference type="Gene3D" id="1.25.40.10">
    <property type="entry name" value="Tetratricopeptide repeat domain"/>
    <property type="match status" value="2"/>
</dbReference>
<dbReference type="PANTHER" id="PTHR47939">
    <property type="entry name" value="MEMBRANE-ASSOCIATED SALT-INDUCIBLE PROTEIN-LIKE"/>
    <property type="match status" value="1"/>
</dbReference>
<dbReference type="PANTHER" id="PTHR47939:SF5">
    <property type="entry name" value="PENTACOTRIPEPTIDE-REPEAT REGION OF PRORP DOMAIN-CONTAINING PROTEIN"/>
    <property type="match status" value="1"/>
</dbReference>
<dbReference type="InterPro" id="IPR011990">
    <property type="entry name" value="TPR-like_helical_dom_sf"/>
</dbReference>
<dbReference type="OrthoDB" id="185373at2759"/>
<dbReference type="RefSeq" id="XP_033455523.1">
    <property type="nucleotide sequence ID" value="XM_033605969.1"/>
</dbReference>
<evidence type="ECO:0000313" key="2">
    <source>
        <dbReference type="RefSeq" id="XP_033455523.1"/>
    </source>
</evidence>